<keyword evidence="1" id="KW-1133">Transmembrane helix</keyword>
<organism evidence="2 3">
    <name type="scientific">Kribbella koreensis</name>
    <dbReference type="NCBI Taxonomy" id="57909"/>
    <lineage>
        <taxon>Bacteria</taxon>
        <taxon>Bacillati</taxon>
        <taxon>Actinomycetota</taxon>
        <taxon>Actinomycetes</taxon>
        <taxon>Propionibacteriales</taxon>
        <taxon>Kribbellaceae</taxon>
        <taxon>Kribbella</taxon>
    </lineage>
</organism>
<keyword evidence="1" id="KW-0812">Transmembrane</keyword>
<accession>A0ABP3ZZU3</accession>
<protein>
    <recommendedName>
        <fullName evidence="4">DUF1772 domain-containing protein</fullName>
    </recommendedName>
</protein>
<reference evidence="3" key="1">
    <citation type="journal article" date="2019" name="Int. J. Syst. Evol. Microbiol.">
        <title>The Global Catalogue of Microorganisms (GCM) 10K type strain sequencing project: providing services to taxonomists for standard genome sequencing and annotation.</title>
        <authorList>
            <consortium name="The Broad Institute Genomics Platform"/>
            <consortium name="The Broad Institute Genome Sequencing Center for Infectious Disease"/>
            <person name="Wu L."/>
            <person name="Ma J."/>
        </authorList>
    </citation>
    <scope>NUCLEOTIDE SEQUENCE [LARGE SCALE GENOMIC DNA]</scope>
    <source>
        <strain evidence="3">JCM 10977</strain>
    </source>
</reference>
<feature type="transmembrane region" description="Helical" evidence="1">
    <location>
        <begin position="54"/>
        <end position="75"/>
    </location>
</feature>
<feature type="transmembrane region" description="Helical" evidence="1">
    <location>
        <begin position="100"/>
        <end position="119"/>
    </location>
</feature>
<evidence type="ECO:0008006" key="4">
    <source>
        <dbReference type="Google" id="ProtNLM"/>
    </source>
</evidence>
<name>A0ABP3ZZU3_9ACTN</name>
<gene>
    <name evidence="2" type="ORF">GCM10009554_11960</name>
</gene>
<dbReference type="Proteomes" id="UP001500542">
    <property type="component" value="Unassembled WGS sequence"/>
</dbReference>
<comment type="caution">
    <text evidence="2">The sequence shown here is derived from an EMBL/GenBank/DDBJ whole genome shotgun (WGS) entry which is preliminary data.</text>
</comment>
<evidence type="ECO:0000256" key="1">
    <source>
        <dbReference type="SAM" id="Phobius"/>
    </source>
</evidence>
<evidence type="ECO:0000313" key="2">
    <source>
        <dbReference type="EMBL" id="GAA0929533.1"/>
    </source>
</evidence>
<sequence length="125" mass="13636">MLVLEQSLRRFDAHVYTQVRQVELVRLDTLASVTLLPAIITTVALVLRSRRAPAIAALVLLLGVFALTLVVNLPINHDQTGWSVQNPPADWAEVRDRWQLAHLARTVAAIGAFGLLIGVPGRSTA</sequence>
<keyword evidence="1" id="KW-0472">Membrane</keyword>
<evidence type="ECO:0000313" key="3">
    <source>
        <dbReference type="Proteomes" id="UP001500542"/>
    </source>
</evidence>
<dbReference type="Pfam" id="PF08592">
    <property type="entry name" value="Anthrone_oxy"/>
    <property type="match status" value="1"/>
</dbReference>
<dbReference type="EMBL" id="BAAAHK010000003">
    <property type="protein sequence ID" value="GAA0929533.1"/>
    <property type="molecule type" value="Genomic_DNA"/>
</dbReference>
<feature type="transmembrane region" description="Helical" evidence="1">
    <location>
        <begin position="29"/>
        <end position="47"/>
    </location>
</feature>
<proteinExistence type="predicted"/>
<dbReference type="InterPro" id="IPR013901">
    <property type="entry name" value="Anthrone_oxy"/>
</dbReference>
<keyword evidence="3" id="KW-1185">Reference proteome</keyword>